<dbReference type="InterPro" id="IPR011990">
    <property type="entry name" value="TPR-like_helical_dom_sf"/>
</dbReference>
<dbReference type="Pfam" id="PF12921">
    <property type="entry name" value="ATP13"/>
    <property type="match status" value="1"/>
</dbReference>
<proteinExistence type="inferred from homology"/>
<organism evidence="10 11">
    <name type="scientific">Tortispora caseinolytica NRRL Y-17796</name>
    <dbReference type="NCBI Taxonomy" id="767744"/>
    <lineage>
        <taxon>Eukaryota</taxon>
        <taxon>Fungi</taxon>
        <taxon>Dikarya</taxon>
        <taxon>Ascomycota</taxon>
        <taxon>Saccharomycotina</taxon>
        <taxon>Trigonopsidomycetes</taxon>
        <taxon>Trigonopsidales</taxon>
        <taxon>Trigonopsidaceae</taxon>
        <taxon>Tortispora</taxon>
    </lineage>
</organism>
<dbReference type="GO" id="GO:0005739">
    <property type="term" value="C:mitochondrion"/>
    <property type="evidence" value="ECO:0007669"/>
    <property type="project" value="UniProtKB-SubCell"/>
</dbReference>
<dbReference type="AlphaFoldDB" id="A0A1E4TJX6"/>
<reference evidence="11" key="1">
    <citation type="submission" date="2016-02" db="EMBL/GenBank/DDBJ databases">
        <title>Comparative genomics of biotechnologically important yeasts.</title>
        <authorList>
            <consortium name="DOE Joint Genome Institute"/>
            <person name="Riley R."/>
            <person name="Haridas S."/>
            <person name="Wolfe K.H."/>
            <person name="Lopes M.R."/>
            <person name="Hittinger C.T."/>
            <person name="Goker M."/>
            <person name="Salamov A."/>
            <person name="Wisecaver J."/>
            <person name="Long T.M."/>
            <person name="Aerts A.L."/>
            <person name="Barry K."/>
            <person name="Choi C."/>
            <person name="Clum A."/>
            <person name="Coughlan A.Y."/>
            <person name="Deshpande S."/>
            <person name="Douglass A.P."/>
            <person name="Hanson S.J."/>
            <person name="Klenk H.-P."/>
            <person name="Labutti K."/>
            <person name="Lapidus A."/>
            <person name="Lindquist E."/>
            <person name="Lipzen A."/>
            <person name="Meier-Kolthoff J.P."/>
            <person name="Ohm R.A."/>
            <person name="Otillar R.P."/>
            <person name="Pangilinan J."/>
            <person name="Peng Y."/>
            <person name="Rokas A."/>
            <person name="Rosa C.A."/>
            <person name="Scheuner C."/>
            <person name="Sibirny A.A."/>
            <person name="Slot J.C."/>
            <person name="Stielow J.B."/>
            <person name="Sun H."/>
            <person name="Kurtzman C.P."/>
            <person name="Blackwell M."/>
            <person name="Jeffries T.W."/>
            <person name="Grigoriev I.V."/>
        </authorList>
    </citation>
    <scope>NUCLEOTIDE SEQUENCE [LARGE SCALE GENOMIC DNA]</scope>
    <source>
        <strain evidence="11">NRRL Y-17796</strain>
    </source>
</reference>
<comment type="function">
    <text evidence="1">Required for translation of the mitochondrial OLI1 transcript coding for the mitochondrial ATP synthase subunit 9.</text>
</comment>
<name>A0A1E4TJX6_9ASCO</name>
<feature type="region of interest" description="Disordered" evidence="9">
    <location>
        <begin position="619"/>
        <end position="638"/>
    </location>
</feature>
<comment type="similarity">
    <text evidence="4">Belongs to the AEP2 family.</text>
</comment>
<evidence type="ECO:0000256" key="2">
    <source>
        <dbReference type="ARBA" id="ARBA00004173"/>
    </source>
</evidence>
<dbReference type="Gene3D" id="1.25.40.10">
    <property type="entry name" value="Tetratricopeptide repeat domain"/>
    <property type="match status" value="2"/>
</dbReference>
<evidence type="ECO:0000256" key="3">
    <source>
        <dbReference type="ARBA" id="ARBA00007626"/>
    </source>
</evidence>
<dbReference type="InterPro" id="IPR050872">
    <property type="entry name" value="PPR_P_subfamily"/>
</dbReference>
<dbReference type="OrthoDB" id="185373at2759"/>
<comment type="subcellular location">
    <subcellularLocation>
        <location evidence="2">Mitochondrion</location>
    </subcellularLocation>
</comment>
<evidence type="ECO:0000256" key="9">
    <source>
        <dbReference type="SAM" id="MobiDB-lite"/>
    </source>
</evidence>
<evidence type="ECO:0000256" key="4">
    <source>
        <dbReference type="ARBA" id="ARBA00009790"/>
    </source>
</evidence>
<dbReference type="PANTHER" id="PTHR46128:SF211">
    <property type="entry name" value="PENTACOTRIPEPTIDE-REPEAT REGION OF PRORP DOMAIN-CONTAINING PROTEIN"/>
    <property type="match status" value="1"/>
</dbReference>
<gene>
    <name evidence="10" type="ORF">CANCADRAFT_30304</name>
</gene>
<comment type="similarity">
    <text evidence="3">Belongs to the PPR family. P subfamily.</text>
</comment>
<evidence type="ECO:0000256" key="1">
    <source>
        <dbReference type="ARBA" id="ARBA00002412"/>
    </source>
</evidence>
<sequence>MPPGPASSVTSVAYIIRQRHSSFTQQYRHLSPSNLLNSQKPRETHVHTRLQTDSTASASSILRSLPHPGLGTLNSFYANSSLYARANTPAFLLDALEPSSNISIQEHEVPHASDALVNGVQAALYGESDDVICGAPYLDAWGLFDPQSISTTEPILRPLVDAIAARDDTAAYNAYIALCKSGNDSKITHRLYSMLLLSIRPRGESKSCSHGTRPVCMLRLEHVERDMYKHGYKVDAMEYSHMLWAARNCGDIPDNVHGLWERIQSHSVPLDVWMWNMYIAAYCSGAPMQWQIRFQLSDFVESGSVEAADKSTSRKSSPLTDKYASTAGDRAIAILNQMLDAGYHPDATTYSYVALALARSNRPEEIEGLVTSVWGVTPDGPIESSKLVPYGSMLRPNGATLEALANALGASDRVFSAIAIVSRMAEAYRIDLRRTQRVWKALLRWSYHTAKPSGNTPRTVTFAIWKLIERYHVPTDQEMFEYVLKSERRVGHCDNLESLAKKLYYKSDIAGHLTLVDWALKFCVLKLVRLGRIEKALDISNNWVRLNPALYQPVKDRVERFIEEGNWVVKQQQRQERLKQIHAAIENGRDPFNESGAVTSNHRKEDQEVVEELIQKYFPESRPNSPMSSSGSISADSA</sequence>
<keyword evidence="11" id="KW-1185">Reference proteome</keyword>
<dbReference type="InterPro" id="IPR024319">
    <property type="entry name" value="ATPase_expression_mit"/>
</dbReference>
<evidence type="ECO:0000256" key="5">
    <source>
        <dbReference type="ARBA" id="ARBA00011657"/>
    </source>
</evidence>
<dbReference type="Proteomes" id="UP000095023">
    <property type="component" value="Unassembled WGS sequence"/>
</dbReference>
<evidence type="ECO:0000256" key="8">
    <source>
        <dbReference type="ARBA" id="ARBA00023128"/>
    </source>
</evidence>
<dbReference type="PANTHER" id="PTHR46128">
    <property type="entry name" value="MITOCHONDRIAL GROUP I INTRON SPLICING FACTOR CCM1"/>
    <property type="match status" value="1"/>
</dbReference>
<dbReference type="EMBL" id="KV453841">
    <property type="protein sequence ID" value="ODV92036.1"/>
    <property type="molecule type" value="Genomic_DNA"/>
</dbReference>
<keyword evidence="7" id="KW-0809">Transit peptide</keyword>
<keyword evidence="8" id="KW-0496">Mitochondrion</keyword>
<feature type="compositionally biased region" description="Low complexity" evidence="9">
    <location>
        <begin position="620"/>
        <end position="638"/>
    </location>
</feature>
<comment type="subunit">
    <text evidence="5">Binds to the 5'UTR of the OLI1 mRNA.</text>
</comment>
<evidence type="ECO:0000256" key="6">
    <source>
        <dbReference type="ARBA" id="ARBA00019258"/>
    </source>
</evidence>
<protein>
    <recommendedName>
        <fullName evidence="6">ATPase expression protein 2, mitochondrial</fullName>
    </recommendedName>
</protein>
<evidence type="ECO:0000256" key="7">
    <source>
        <dbReference type="ARBA" id="ARBA00022946"/>
    </source>
</evidence>
<evidence type="ECO:0000313" key="11">
    <source>
        <dbReference type="Proteomes" id="UP000095023"/>
    </source>
</evidence>
<evidence type="ECO:0000313" key="10">
    <source>
        <dbReference type="EMBL" id="ODV92036.1"/>
    </source>
</evidence>
<accession>A0A1E4TJX6</accession>